<protein>
    <submittedName>
        <fullName evidence="3">Uncharacterized protein</fullName>
    </submittedName>
</protein>
<dbReference type="EMBL" id="BAABRN010000017">
    <property type="protein sequence ID" value="GAA5502025.1"/>
    <property type="molecule type" value="Genomic_DNA"/>
</dbReference>
<accession>A0ABP9VCS5</accession>
<proteinExistence type="predicted"/>
<dbReference type="InterPro" id="IPR035093">
    <property type="entry name" value="RelE/ParE_toxin_dom_sf"/>
</dbReference>
<name>A0ABP9VCS5_9DEIO</name>
<feature type="region of interest" description="Disordered" evidence="2">
    <location>
        <begin position="1"/>
        <end position="46"/>
    </location>
</feature>
<dbReference type="InterPro" id="IPR007712">
    <property type="entry name" value="RelE/ParE_toxin"/>
</dbReference>
<evidence type="ECO:0000313" key="4">
    <source>
        <dbReference type="Proteomes" id="UP001458946"/>
    </source>
</evidence>
<gene>
    <name evidence="3" type="ORF">Dxin01_01764</name>
</gene>
<keyword evidence="1" id="KW-1277">Toxin-antitoxin system</keyword>
<feature type="compositionally biased region" description="Basic and acidic residues" evidence="2">
    <location>
        <begin position="32"/>
        <end position="45"/>
    </location>
</feature>
<dbReference type="RefSeq" id="WP_353541997.1">
    <property type="nucleotide sequence ID" value="NZ_BAABRN010000017.1"/>
</dbReference>
<dbReference type="SUPFAM" id="SSF143011">
    <property type="entry name" value="RelE-like"/>
    <property type="match status" value="1"/>
</dbReference>
<keyword evidence="4" id="KW-1185">Reference proteome</keyword>
<dbReference type="Pfam" id="PF05016">
    <property type="entry name" value="ParE_toxin"/>
    <property type="match status" value="1"/>
</dbReference>
<dbReference type="Gene3D" id="3.30.2310.20">
    <property type="entry name" value="RelE-like"/>
    <property type="match status" value="1"/>
</dbReference>
<comment type="caution">
    <text evidence="3">The sequence shown here is derived from an EMBL/GenBank/DDBJ whole genome shotgun (WGS) entry which is preliminary data.</text>
</comment>
<sequence length="147" mass="16500">MNDSQKAEQPEENQNAGATSKPNADSDDTTPEDAKAEGVELDQPRVEVVIDDAAEKDFDKIGRGKHQAQIQAKIDALETNPLPQAARPIKGENFKAKGWNFYRVDAGEYRIIYDLDEQTKILTIVTIVVIGQRNDDKAYRLLQRRFG</sequence>
<reference evidence="3 4" key="1">
    <citation type="submission" date="2024-02" db="EMBL/GenBank/DDBJ databases">
        <title>Deinococcus xinjiangensis NBRC 107630.</title>
        <authorList>
            <person name="Ichikawa N."/>
            <person name="Katano-Makiyama Y."/>
            <person name="Hidaka K."/>
        </authorList>
    </citation>
    <scope>NUCLEOTIDE SEQUENCE [LARGE SCALE GENOMIC DNA]</scope>
    <source>
        <strain evidence="3 4">NBRC 107630</strain>
    </source>
</reference>
<evidence type="ECO:0000256" key="1">
    <source>
        <dbReference type="ARBA" id="ARBA00022649"/>
    </source>
</evidence>
<dbReference type="Proteomes" id="UP001458946">
    <property type="component" value="Unassembled WGS sequence"/>
</dbReference>
<feature type="compositionally biased region" description="Polar residues" evidence="2">
    <location>
        <begin position="12"/>
        <end position="23"/>
    </location>
</feature>
<evidence type="ECO:0000313" key="3">
    <source>
        <dbReference type="EMBL" id="GAA5502025.1"/>
    </source>
</evidence>
<evidence type="ECO:0000256" key="2">
    <source>
        <dbReference type="SAM" id="MobiDB-lite"/>
    </source>
</evidence>
<organism evidence="3 4">
    <name type="scientific">Deinococcus xinjiangensis</name>
    <dbReference type="NCBI Taxonomy" id="457454"/>
    <lineage>
        <taxon>Bacteria</taxon>
        <taxon>Thermotogati</taxon>
        <taxon>Deinococcota</taxon>
        <taxon>Deinococci</taxon>
        <taxon>Deinococcales</taxon>
        <taxon>Deinococcaceae</taxon>
        <taxon>Deinococcus</taxon>
    </lineage>
</organism>